<dbReference type="Gene3D" id="3.30.70.270">
    <property type="match status" value="1"/>
</dbReference>
<evidence type="ECO:0000259" key="3">
    <source>
        <dbReference type="PROSITE" id="PS50112"/>
    </source>
</evidence>
<feature type="domain" description="EAL" evidence="4">
    <location>
        <begin position="422"/>
        <end position="676"/>
    </location>
</feature>
<feature type="domain" description="PAS" evidence="3">
    <location>
        <begin position="6"/>
        <end position="76"/>
    </location>
</feature>
<dbReference type="Pfam" id="PF00563">
    <property type="entry name" value="EAL"/>
    <property type="match status" value="1"/>
</dbReference>
<evidence type="ECO:0000259" key="5">
    <source>
        <dbReference type="PROSITE" id="PS50887"/>
    </source>
</evidence>
<dbReference type="InterPro" id="IPR013656">
    <property type="entry name" value="PAS_4"/>
</dbReference>
<evidence type="ECO:0000256" key="1">
    <source>
        <dbReference type="ARBA" id="ARBA00012282"/>
    </source>
</evidence>
<dbReference type="STRING" id="1080227.A8L45_09470"/>
<dbReference type="CDD" id="cd01948">
    <property type="entry name" value="EAL"/>
    <property type="match status" value="1"/>
</dbReference>
<sequence length="691" mass="77469">MPLEQLKHWFAHLTDNSPFLFAVLDTNHSYHWVSQRYSELSGLHPDELAGKNDRQVLGNTFYQTLKPYYQQALKGQSGEGEVLLNDGTQSTCLHFCVAPLIDPEGPGNISGIILHASDTSERQILSTALEAAESKFTAMCQVVSDGCLVIRDGSVISSNDSAARLLGFSSPDRLLGQMLDELFIGQELSKNLTETLTSATPETPLFGEPRHLSRHTVYPLSYIPLSQGTVQEGMLIIRQDCNSEEVAKNTAKLINSNPLTGLYNRQGFSRCLEQFIANNARMVMLYLDIDNFKNINDSLGHHIGDKVLQDISQRLFKALPEGAIIGHLSGDEFAVILPDLESDEAINSITEQLISVIRQPFELHHFSKFLTCSIGSVSFPQDGKDVKSLLQNADTAMYEAKERGRNQLVPYHQNMNKEARMRLWLEIELQKVLQNKGLEVWYQPKVNAHDHSINGAEALVRWKHPVEGYISPGRFIPVAERSGMIEQLGINVMREVFEGVHNWQKQGILPGRVAINLSPQQFRNPNLLTQMSKMLQASNINPSMITFELTESAVMNDSDHTIQMLNGIKKMGFTLSIDDFGTGYSSLSYLARFPLDELKIDRTFIMEMDALPKQVTLIENIINLGRSLDMTVVAEGVETSAQANKLARLNCDSIQGFHFYRPMPKEEFETLLQQNKKPRLAALPSPDKRQA</sequence>
<organism evidence="6 7">
    <name type="scientific">Veronia pacifica</name>
    <dbReference type="NCBI Taxonomy" id="1080227"/>
    <lineage>
        <taxon>Bacteria</taxon>
        <taxon>Pseudomonadati</taxon>
        <taxon>Pseudomonadota</taxon>
        <taxon>Gammaproteobacteria</taxon>
        <taxon>Vibrionales</taxon>
        <taxon>Vibrionaceae</taxon>
        <taxon>Veronia</taxon>
    </lineage>
</organism>
<dbReference type="NCBIfam" id="TIGR00254">
    <property type="entry name" value="GGDEF"/>
    <property type="match status" value="1"/>
</dbReference>
<evidence type="ECO:0000313" key="7">
    <source>
        <dbReference type="Proteomes" id="UP000094936"/>
    </source>
</evidence>
<protein>
    <recommendedName>
        <fullName evidence="1">cyclic-guanylate-specific phosphodiesterase</fullName>
        <ecNumber evidence="1">3.1.4.52</ecNumber>
    </recommendedName>
</protein>
<dbReference type="AlphaFoldDB" id="A0A1C3EK44"/>
<dbReference type="SUPFAM" id="SSF55785">
    <property type="entry name" value="PYP-like sensor domain (PAS domain)"/>
    <property type="match status" value="2"/>
</dbReference>
<dbReference type="Gene3D" id="3.30.450.20">
    <property type="entry name" value="PAS domain"/>
    <property type="match status" value="2"/>
</dbReference>
<dbReference type="Pfam" id="PF00990">
    <property type="entry name" value="GGDEF"/>
    <property type="match status" value="1"/>
</dbReference>
<dbReference type="InterPro" id="IPR043128">
    <property type="entry name" value="Rev_trsase/Diguanyl_cyclase"/>
</dbReference>
<dbReference type="Pfam" id="PF08448">
    <property type="entry name" value="PAS_4"/>
    <property type="match status" value="1"/>
</dbReference>
<dbReference type="PROSITE" id="PS50883">
    <property type="entry name" value="EAL"/>
    <property type="match status" value="1"/>
</dbReference>
<name>A0A1C3EK44_9GAMM</name>
<evidence type="ECO:0000259" key="4">
    <source>
        <dbReference type="PROSITE" id="PS50883"/>
    </source>
</evidence>
<dbReference type="InterPro" id="IPR000160">
    <property type="entry name" value="GGDEF_dom"/>
</dbReference>
<dbReference type="FunFam" id="3.20.20.450:FF:000001">
    <property type="entry name" value="Cyclic di-GMP phosphodiesterase yahA"/>
    <property type="match status" value="1"/>
</dbReference>
<feature type="domain" description="GGDEF" evidence="5">
    <location>
        <begin position="280"/>
        <end position="413"/>
    </location>
</feature>
<keyword evidence="2" id="KW-0973">c-di-GMP</keyword>
<dbReference type="SMART" id="SM00052">
    <property type="entry name" value="EAL"/>
    <property type="match status" value="1"/>
</dbReference>
<dbReference type="PROSITE" id="PS50112">
    <property type="entry name" value="PAS"/>
    <property type="match status" value="1"/>
</dbReference>
<proteinExistence type="predicted"/>
<dbReference type="PROSITE" id="PS50887">
    <property type="entry name" value="GGDEF"/>
    <property type="match status" value="1"/>
</dbReference>
<accession>A0A1C3EK44</accession>
<dbReference type="InterPro" id="IPR000014">
    <property type="entry name" value="PAS"/>
</dbReference>
<dbReference type="EMBL" id="LYBM01000014">
    <property type="protein sequence ID" value="ODA33604.1"/>
    <property type="molecule type" value="Genomic_DNA"/>
</dbReference>
<keyword evidence="7" id="KW-1185">Reference proteome</keyword>
<dbReference type="SUPFAM" id="SSF55073">
    <property type="entry name" value="Nucleotide cyclase"/>
    <property type="match status" value="1"/>
</dbReference>
<dbReference type="SMART" id="SM00267">
    <property type="entry name" value="GGDEF"/>
    <property type="match status" value="1"/>
</dbReference>
<dbReference type="InterPro" id="IPR035965">
    <property type="entry name" value="PAS-like_dom_sf"/>
</dbReference>
<dbReference type="SUPFAM" id="SSF141868">
    <property type="entry name" value="EAL domain-like"/>
    <property type="match status" value="1"/>
</dbReference>
<evidence type="ECO:0000313" key="6">
    <source>
        <dbReference type="EMBL" id="ODA33604.1"/>
    </source>
</evidence>
<dbReference type="SMART" id="SM00091">
    <property type="entry name" value="PAS"/>
    <property type="match status" value="2"/>
</dbReference>
<dbReference type="EC" id="3.1.4.52" evidence="1"/>
<dbReference type="CDD" id="cd01949">
    <property type="entry name" value="GGDEF"/>
    <property type="match status" value="1"/>
</dbReference>
<dbReference type="Gene3D" id="3.20.20.450">
    <property type="entry name" value="EAL domain"/>
    <property type="match status" value="1"/>
</dbReference>
<reference evidence="6 7" key="1">
    <citation type="submission" date="2016-05" db="EMBL/GenBank/DDBJ databases">
        <title>Genomic Taxonomy of the Vibrionaceae.</title>
        <authorList>
            <person name="Gomez-Gil B."/>
            <person name="Enciso-Ibarra J."/>
        </authorList>
    </citation>
    <scope>NUCLEOTIDE SEQUENCE [LARGE SCALE GENOMIC DNA]</scope>
    <source>
        <strain evidence="6 7">CAIM 1920</strain>
    </source>
</reference>
<dbReference type="InterPro" id="IPR029787">
    <property type="entry name" value="Nucleotide_cyclase"/>
</dbReference>
<dbReference type="Proteomes" id="UP000094936">
    <property type="component" value="Unassembled WGS sequence"/>
</dbReference>
<dbReference type="OrthoDB" id="1316910at2"/>
<dbReference type="InterPro" id="IPR001633">
    <property type="entry name" value="EAL_dom"/>
</dbReference>
<dbReference type="InterPro" id="IPR035919">
    <property type="entry name" value="EAL_sf"/>
</dbReference>
<comment type="caution">
    <text evidence="6">The sequence shown here is derived from an EMBL/GenBank/DDBJ whole genome shotgun (WGS) entry which is preliminary data.</text>
</comment>
<evidence type="ECO:0000256" key="2">
    <source>
        <dbReference type="ARBA" id="ARBA00022636"/>
    </source>
</evidence>
<dbReference type="PANTHER" id="PTHR33121">
    <property type="entry name" value="CYCLIC DI-GMP PHOSPHODIESTERASE PDEF"/>
    <property type="match status" value="1"/>
</dbReference>
<gene>
    <name evidence="6" type="ORF">A8L45_09470</name>
</gene>
<dbReference type="GO" id="GO:0071111">
    <property type="term" value="F:cyclic-guanylate-specific phosphodiesterase activity"/>
    <property type="evidence" value="ECO:0007669"/>
    <property type="project" value="UniProtKB-EC"/>
</dbReference>
<dbReference type="Pfam" id="PF13426">
    <property type="entry name" value="PAS_9"/>
    <property type="match status" value="1"/>
</dbReference>
<dbReference type="InterPro" id="IPR050706">
    <property type="entry name" value="Cyclic-di-GMP_PDE-like"/>
</dbReference>
<dbReference type="PANTHER" id="PTHR33121:SF72">
    <property type="entry name" value="BIFUNCTIONAL DIGUANYLATE CYCLASE WITH GAF AND PAS SENSORY DOMAINS_SIGNALLING PROTEIN WITH EAL DOMAIN"/>
    <property type="match status" value="1"/>
</dbReference>